<dbReference type="EMBL" id="JACHOQ010000001">
    <property type="protein sequence ID" value="MBB5738605.1"/>
    <property type="molecule type" value="Genomic_DNA"/>
</dbReference>
<evidence type="ECO:0000313" key="2">
    <source>
        <dbReference type="EMBL" id="MBB5738605.1"/>
    </source>
</evidence>
<dbReference type="AlphaFoldDB" id="A0A7W9C406"/>
<dbReference type="Gene3D" id="3.30.930.30">
    <property type="match status" value="1"/>
</dbReference>
<dbReference type="InterPro" id="IPR005094">
    <property type="entry name" value="Endonuclease_MobA/VirD2"/>
</dbReference>
<evidence type="ECO:0000259" key="1">
    <source>
        <dbReference type="Pfam" id="PF03432"/>
    </source>
</evidence>
<protein>
    <recommendedName>
        <fullName evidence="1">MobA/VirD2-like nuclease domain-containing protein</fullName>
    </recommendedName>
</protein>
<keyword evidence="3" id="KW-1185">Reference proteome</keyword>
<dbReference type="RefSeq" id="WP_054766351.1">
    <property type="nucleotide sequence ID" value="NZ_CAJFZS010000001.1"/>
</dbReference>
<name>A0A7W9C406_9CAUL</name>
<sequence>MTDFRVPSGFEEALRPPVRMRRARLAHAVLRVTRGKGSEPANARLQRVARRVPEVMVKITGRTRDGGHLQRHLDYITRNGKLVLEGPDGERLSGPAEVRALAEDWRAELDVLASRKDTPVSLSIVLSMPAGVDPGRVHDASRAFADALFGDRHPYVFALHTDDRHPHVHLTVRALGRDGERLNPRKADLQLWRETFAAALRDRGVEAEATPRRARGVVRKSERTPVRKLRERFERGEGAMPETLKGALKDAARSPAEAAPWEVRLRQRQAQIRKALVVEALRLQASKTDADRTLGRDLEVFVRTLPPVATRREILARALGEDQGRKERGRARTR</sequence>
<dbReference type="Proteomes" id="UP000527324">
    <property type="component" value="Unassembled WGS sequence"/>
</dbReference>
<proteinExistence type="predicted"/>
<comment type="caution">
    <text evidence="2">The sequence shown here is derived from an EMBL/GenBank/DDBJ whole genome shotgun (WGS) entry which is preliminary data.</text>
</comment>
<gene>
    <name evidence="2" type="ORF">GGQ93_000296</name>
</gene>
<reference evidence="2 3" key="1">
    <citation type="submission" date="2020-08" db="EMBL/GenBank/DDBJ databases">
        <title>Genomic Encyclopedia of Type Strains, Phase IV (KMG-IV): sequencing the most valuable type-strain genomes for metagenomic binning, comparative biology and taxonomic classification.</title>
        <authorList>
            <person name="Goeker M."/>
        </authorList>
    </citation>
    <scope>NUCLEOTIDE SEQUENCE [LARGE SCALE GENOMIC DNA]</scope>
    <source>
        <strain evidence="2 3">DSM 4731</strain>
    </source>
</reference>
<evidence type="ECO:0000313" key="3">
    <source>
        <dbReference type="Proteomes" id="UP000527324"/>
    </source>
</evidence>
<accession>A0A7W9C406</accession>
<organism evidence="2 3">
    <name type="scientific">Brevundimonas aurantiaca</name>
    <dbReference type="NCBI Taxonomy" id="74316"/>
    <lineage>
        <taxon>Bacteria</taxon>
        <taxon>Pseudomonadati</taxon>
        <taxon>Pseudomonadota</taxon>
        <taxon>Alphaproteobacteria</taxon>
        <taxon>Caulobacterales</taxon>
        <taxon>Caulobacteraceae</taxon>
        <taxon>Brevundimonas</taxon>
    </lineage>
</organism>
<dbReference type="Pfam" id="PF03432">
    <property type="entry name" value="Relaxase"/>
    <property type="match status" value="1"/>
</dbReference>
<feature type="domain" description="MobA/VirD2-like nuclease" evidence="1">
    <location>
        <begin position="114"/>
        <end position="203"/>
    </location>
</feature>